<dbReference type="InterPro" id="IPR011009">
    <property type="entry name" value="Kinase-like_dom_sf"/>
</dbReference>
<dbReference type="SUPFAM" id="SSF50729">
    <property type="entry name" value="PH domain-like"/>
    <property type="match status" value="1"/>
</dbReference>
<dbReference type="PROSITE" id="PS00108">
    <property type="entry name" value="PROTEIN_KINASE_ST"/>
    <property type="match status" value="1"/>
</dbReference>
<comment type="caution">
    <text evidence="12">The sequence shown here is derived from an EMBL/GenBank/DDBJ whole genome shotgun (WGS) entry which is preliminary data.</text>
</comment>
<dbReference type="OrthoDB" id="413209at2759"/>
<dbReference type="PANTHER" id="PTHR24351">
    <property type="entry name" value="RIBOSOMAL PROTEIN S6 KINASE"/>
    <property type="match status" value="1"/>
</dbReference>
<protein>
    <submittedName>
        <fullName evidence="12">Protein kinase-like domain</fullName>
    </submittedName>
</protein>
<dbReference type="PROSITE" id="PS00107">
    <property type="entry name" value="PROTEIN_KINASE_ATP"/>
    <property type="match status" value="1"/>
</dbReference>
<dbReference type="InterPro" id="IPR045270">
    <property type="entry name" value="STKc_AGC"/>
</dbReference>
<evidence type="ECO:0000313" key="12">
    <source>
        <dbReference type="EMBL" id="KRX00796.1"/>
    </source>
</evidence>
<dbReference type="FunFam" id="1.10.510.10:FF:000571">
    <property type="entry name" value="Maternal embryonic leucine zipper kinase"/>
    <property type="match status" value="1"/>
</dbReference>
<sequence>MSDYDIRDGNILLLEEKEDQTSQLKQKEKLFHKLGLNPSGLKASVDSYRLSSTNDDDDFQLRNYLSSSSYDSDENTTTQVDLKKLLDYKLENLLRKTKEGDLEQANFILNDLSVTTTDEQRQKIQQELVNEIGISGWNPLHFAVFQNFYEMVQLYLQKGADINKTTKDGWTSLQLAVHRNNIESKKLQKFIFLINYLNILYSFLNKVLKLLLNSPELNINLQTTRGTALHLACRKNKIDIIKLLIENKADPNYLNDEEQNSYDVCQSDEARQIIQKYLIDNEDLYGLDSPYKSPRKNKTPFASNKKQNKTPVKPPLVEGQCYKHGKWVKTLRKRYYVLNPDQGTFVRYEDKQQAPLKPLQVISIKDISGIQINSRCWYMNSDLHYFESSPYSRTDSLSNNLVFSPNHDQQEFHNFQQSPQLPAIPGQISITDFNLDDQDELNGDQDESDEFQIQEKEIEKINYSTFNYQKQIGQGSFGKVLLGNKKNNEHDKTSYAIKILSKKNLIKSKQLKYIINEAESMKICNHQFVIKLFYTFQTSHYIYMVIEYCEGGDLAQLLQHKYILSEQHTKFYIAQLILAIEHIHSHDIVHRDLKPENILLDKNGNIRLCDFGLSKPKVSKSQLTKTYCGSLAYISPEMLKKKGVGQPADVYGIGTIMYEMLTGEPAFYDDDADVMEKKVKEAELTFPVDSKISENAKNFMKKLLEREPSNRYTAQECKQDTFFEGLDWKKLENLEYKAPITNFNYLQEEEQAEELGNYNYIKKRSFHFEDKDYTEENQHHRRIRNWTFIRK</sequence>
<evidence type="ECO:0000256" key="4">
    <source>
        <dbReference type="ARBA" id="ARBA00022679"/>
    </source>
</evidence>
<dbReference type="Gene3D" id="3.30.200.20">
    <property type="entry name" value="Phosphorylase Kinase, domain 1"/>
    <property type="match status" value="1"/>
</dbReference>
<keyword evidence="2" id="KW-0723">Serine/threonine-protein kinase</keyword>
<keyword evidence="4" id="KW-0808">Transferase</keyword>
<evidence type="ECO:0000313" key="13">
    <source>
        <dbReference type="Proteomes" id="UP000054937"/>
    </source>
</evidence>
<dbReference type="SUPFAM" id="SSF48403">
    <property type="entry name" value="Ankyrin repeat"/>
    <property type="match status" value="1"/>
</dbReference>
<evidence type="ECO:0000256" key="3">
    <source>
        <dbReference type="ARBA" id="ARBA00022553"/>
    </source>
</evidence>
<organism evidence="12 13">
    <name type="scientific">Pseudocohnilembus persalinus</name>
    <name type="common">Ciliate</name>
    <dbReference type="NCBI Taxonomy" id="266149"/>
    <lineage>
        <taxon>Eukaryota</taxon>
        <taxon>Sar</taxon>
        <taxon>Alveolata</taxon>
        <taxon>Ciliophora</taxon>
        <taxon>Intramacronucleata</taxon>
        <taxon>Oligohymenophorea</taxon>
        <taxon>Scuticociliatia</taxon>
        <taxon>Philasterida</taxon>
        <taxon>Pseudocohnilembidae</taxon>
        <taxon>Pseudocohnilembus</taxon>
    </lineage>
</organism>
<dbReference type="InterPro" id="IPR000719">
    <property type="entry name" value="Prot_kinase_dom"/>
</dbReference>
<gene>
    <name evidence="12" type="ORF">PPERSA_01975</name>
</gene>
<dbReference type="GO" id="GO:0004674">
    <property type="term" value="F:protein serine/threonine kinase activity"/>
    <property type="evidence" value="ECO:0007669"/>
    <property type="project" value="UniProtKB-KW"/>
</dbReference>
<keyword evidence="13" id="KW-1185">Reference proteome</keyword>
<dbReference type="GO" id="GO:0005524">
    <property type="term" value="F:ATP binding"/>
    <property type="evidence" value="ECO:0007669"/>
    <property type="project" value="UniProtKB-UniRule"/>
</dbReference>
<dbReference type="Gene3D" id="1.10.510.10">
    <property type="entry name" value="Transferase(Phosphotransferase) domain 1"/>
    <property type="match status" value="1"/>
</dbReference>
<evidence type="ECO:0000256" key="2">
    <source>
        <dbReference type="ARBA" id="ARBA00022527"/>
    </source>
</evidence>
<dbReference type="PROSITE" id="PS50297">
    <property type="entry name" value="ANK_REP_REGION"/>
    <property type="match status" value="2"/>
</dbReference>
<feature type="region of interest" description="Disordered" evidence="10">
    <location>
        <begin position="289"/>
        <end position="315"/>
    </location>
</feature>
<dbReference type="InterPro" id="IPR002110">
    <property type="entry name" value="Ankyrin_rpt"/>
</dbReference>
<dbReference type="PROSITE" id="PS50011">
    <property type="entry name" value="PROTEIN_KINASE_DOM"/>
    <property type="match status" value="1"/>
</dbReference>
<dbReference type="Pfam" id="PF00069">
    <property type="entry name" value="Pkinase"/>
    <property type="match status" value="1"/>
</dbReference>
<evidence type="ECO:0000259" key="11">
    <source>
        <dbReference type="PROSITE" id="PS50011"/>
    </source>
</evidence>
<evidence type="ECO:0000256" key="9">
    <source>
        <dbReference type="PROSITE-ProRule" id="PRU10141"/>
    </source>
</evidence>
<name>A0A0V0QF36_PSEPJ</name>
<feature type="domain" description="Protein kinase" evidence="11">
    <location>
        <begin position="466"/>
        <end position="723"/>
    </location>
</feature>
<feature type="repeat" description="ANK" evidence="8">
    <location>
        <begin position="224"/>
        <end position="256"/>
    </location>
</feature>
<keyword evidence="5 9" id="KW-0547">Nucleotide-binding</keyword>
<proteinExistence type="predicted"/>
<evidence type="ECO:0000256" key="8">
    <source>
        <dbReference type="PROSITE-ProRule" id="PRU00023"/>
    </source>
</evidence>
<dbReference type="Gene3D" id="2.30.29.30">
    <property type="entry name" value="Pleckstrin-homology domain (PH domain)/Phosphotyrosine-binding domain (PTB)"/>
    <property type="match status" value="1"/>
</dbReference>
<dbReference type="Gene3D" id="1.25.40.20">
    <property type="entry name" value="Ankyrin repeat-containing domain"/>
    <property type="match status" value="2"/>
</dbReference>
<evidence type="ECO:0000256" key="5">
    <source>
        <dbReference type="ARBA" id="ARBA00022741"/>
    </source>
</evidence>
<dbReference type="PROSITE" id="PS50088">
    <property type="entry name" value="ANK_REPEAT"/>
    <property type="match status" value="2"/>
</dbReference>
<feature type="repeat" description="ANK" evidence="8">
    <location>
        <begin position="135"/>
        <end position="167"/>
    </location>
</feature>
<dbReference type="InterPro" id="IPR008271">
    <property type="entry name" value="Ser/Thr_kinase_AS"/>
</dbReference>
<evidence type="ECO:0000256" key="6">
    <source>
        <dbReference type="ARBA" id="ARBA00022777"/>
    </source>
</evidence>
<feature type="binding site" evidence="9">
    <location>
        <position position="498"/>
    </location>
    <ligand>
        <name>ATP</name>
        <dbReference type="ChEBI" id="CHEBI:30616"/>
    </ligand>
</feature>
<dbReference type="SMART" id="SM00248">
    <property type="entry name" value="ANK"/>
    <property type="match status" value="3"/>
</dbReference>
<dbReference type="InterPro" id="IPR017441">
    <property type="entry name" value="Protein_kinase_ATP_BS"/>
</dbReference>
<dbReference type="InterPro" id="IPR036770">
    <property type="entry name" value="Ankyrin_rpt-contain_sf"/>
</dbReference>
<comment type="subunit">
    <text evidence="1">Monomer.</text>
</comment>
<dbReference type="InParanoid" id="A0A0V0QF36"/>
<dbReference type="EMBL" id="LDAU01000181">
    <property type="protein sequence ID" value="KRX00796.1"/>
    <property type="molecule type" value="Genomic_DNA"/>
</dbReference>
<dbReference type="InterPro" id="IPR011993">
    <property type="entry name" value="PH-like_dom_sf"/>
</dbReference>
<evidence type="ECO:0000256" key="10">
    <source>
        <dbReference type="SAM" id="MobiDB-lite"/>
    </source>
</evidence>
<dbReference type="Proteomes" id="UP000054937">
    <property type="component" value="Unassembled WGS sequence"/>
</dbReference>
<keyword evidence="8" id="KW-0040">ANK repeat</keyword>
<keyword evidence="3" id="KW-0597">Phosphoprotein</keyword>
<accession>A0A0V0QF36</accession>
<keyword evidence="7 9" id="KW-0067">ATP-binding</keyword>
<reference evidence="12 13" key="1">
    <citation type="journal article" date="2015" name="Sci. Rep.">
        <title>Genome of the facultative scuticociliatosis pathogen Pseudocohnilembus persalinus provides insight into its virulence through horizontal gene transfer.</title>
        <authorList>
            <person name="Xiong J."/>
            <person name="Wang G."/>
            <person name="Cheng J."/>
            <person name="Tian M."/>
            <person name="Pan X."/>
            <person name="Warren A."/>
            <person name="Jiang C."/>
            <person name="Yuan D."/>
            <person name="Miao W."/>
        </authorList>
    </citation>
    <scope>NUCLEOTIDE SEQUENCE [LARGE SCALE GENOMIC DNA]</scope>
    <source>
        <strain evidence="12">36N120E</strain>
    </source>
</reference>
<dbReference type="AlphaFoldDB" id="A0A0V0QF36"/>
<evidence type="ECO:0000256" key="1">
    <source>
        <dbReference type="ARBA" id="ARBA00011245"/>
    </source>
</evidence>
<dbReference type="CDD" id="cd05123">
    <property type="entry name" value="STKc_AGC"/>
    <property type="match status" value="1"/>
</dbReference>
<dbReference type="SUPFAM" id="SSF56112">
    <property type="entry name" value="Protein kinase-like (PK-like)"/>
    <property type="match status" value="1"/>
</dbReference>
<dbReference type="Pfam" id="PF12796">
    <property type="entry name" value="Ank_2"/>
    <property type="match status" value="2"/>
</dbReference>
<keyword evidence="6 12" id="KW-0418">Kinase</keyword>
<dbReference type="SMART" id="SM00220">
    <property type="entry name" value="S_TKc"/>
    <property type="match status" value="1"/>
</dbReference>
<evidence type="ECO:0000256" key="7">
    <source>
        <dbReference type="ARBA" id="ARBA00022840"/>
    </source>
</evidence>